<protein>
    <recommendedName>
        <fullName evidence="2">Restriction of telomere capping protein 4 C-terminal domain-containing protein</fullName>
    </recommendedName>
</protein>
<feature type="compositionally biased region" description="Acidic residues" evidence="1">
    <location>
        <begin position="334"/>
        <end position="345"/>
    </location>
</feature>
<feature type="compositionally biased region" description="Basic and acidic residues" evidence="1">
    <location>
        <begin position="368"/>
        <end position="378"/>
    </location>
</feature>
<feature type="region of interest" description="Disordered" evidence="1">
    <location>
        <begin position="767"/>
        <end position="875"/>
    </location>
</feature>
<feature type="compositionally biased region" description="Basic and acidic residues" evidence="1">
    <location>
        <begin position="278"/>
        <end position="306"/>
    </location>
</feature>
<dbReference type="EMBL" id="ML122306">
    <property type="protein sequence ID" value="RPD54396.1"/>
    <property type="molecule type" value="Genomic_DNA"/>
</dbReference>
<organism evidence="3 4">
    <name type="scientific">Lentinus tigrinus ALCF2SS1-6</name>
    <dbReference type="NCBI Taxonomy" id="1328759"/>
    <lineage>
        <taxon>Eukaryota</taxon>
        <taxon>Fungi</taxon>
        <taxon>Dikarya</taxon>
        <taxon>Basidiomycota</taxon>
        <taxon>Agaricomycotina</taxon>
        <taxon>Agaricomycetes</taxon>
        <taxon>Polyporales</taxon>
        <taxon>Polyporaceae</taxon>
        <taxon>Lentinus</taxon>
    </lineage>
</organism>
<feature type="compositionally biased region" description="Acidic residues" evidence="1">
    <location>
        <begin position="356"/>
        <end position="367"/>
    </location>
</feature>
<reference evidence="3" key="1">
    <citation type="journal article" date="2018" name="Genome Biol. Evol.">
        <title>Genomics and development of Lentinus tigrinus, a white-rot wood-decaying mushroom with dimorphic fruiting bodies.</title>
        <authorList>
            <person name="Wu B."/>
            <person name="Xu Z."/>
            <person name="Knudson A."/>
            <person name="Carlson A."/>
            <person name="Chen N."/>
            <person name="Kovaka S."/>
            <person name="LaButti K."/>
            <person name="Lipzen A."/>
            <person name="Pennachio C."/>
            <person name="Riley R."/>
            <person name="Schakwitz W."/>
            <person name="Umezawa K."/>
            <person name="Ohm R.A."/>
            <person name="Grigoriev I.V."/>
            <person name="Nagy L.G."/>
            <person name="Gibbons J."/>
            <person name="Hibbett D."/>
        </authorList>
    </citation>
    <scope>NUCLEOTIDE SEQUENCE [LARGE SCALE GENOMIC DNA]</scope>
    <source>
        <strain evidence="3">ALCF2SS1-6</strain>
    </source>
</reference>
<feature type="domain" description="Restriction of telomere capping protein 4 C-terminal" evidence="2">
    <location>
        <begin position="614"/>
        <end position="700"/>
    </location>
</feature>
<gene>
    <name evidence="3" type="ORF">L227DRAFT_567302</name>
</gene>
<feature type="region of interest" description="Disordered" evidence="1">
    <location>
        <begin position="270"/>
        <end position="401"/>
    </location>
</feature>
<feature type="compositionally biased region" description="Basic residues" evidence="1">
    <location>
        <begin position="1"/>
        <end position="15"/>
    </location>
</feature>
<sequence>MSGNKKSKNKKKSSSSKKTSSARREQAARLTPAPKLVPQPKGPCGRSPEVGGWQIQEKMGLSKRTDKYLRIVHRIHQLSYQYLKTKYCYSDQRQSSLLVICNLMVKRYPTLGRFVDTWPVRKLIQQFLNNCKDRVKKRRRRDDDSEHSSSSESQSDSDDDLVDPTLDPDSLWGSDPGANPDPDDEARISSSSEDEMKDTPVKPSPKKSKLKKSKEGHSVAPPDTSETEMSTDEEDGDEVAAMWSSKKRKNVAVPVADTTANNLAPLLAASTAAASTKPKKDARTTKTTKKDTSSAKRKDGLKKDGPGPKNKKAKTSKVPPSRKGEKVASPRDLSEDDQDAVEDAAECILEQVDTGRDDEGEGDGEEEGHDRGEAEVRQSSESQDESGEERLTIQIPGGRSSARLAQQVPKVAAAMIVGGGLATTPTAPRVGQGPVDFPSPLRNPSPVRKIACVVPSAGSHAGSFEALMADIDEQIEDEHWASDPDTVVCPVEGCYDEILTTPSASLLELMNMRRRMLKKGKISPMQLWEVNRAICSSIRHMERIAEAREQGWPTKLEPLVLAQRVELFLLFVHTVTEAPKASPIWWVINSVMAHEHVARMYEEHAAARALMPVYEAVRVGYYGEQGEAIIDTVLHCLCPTWELERHADKFAPYSPAAFRHLILVPDMAMRLIAEDPENKSKVKGNLSRAYAIMASSSDYGYNEFQLDGEDNGEGGTDPGVAAQRDVTYKVLTVYRRRLQELKAKHETDVATSAAIAMTHVSPYPQVADGQRATRANTQVARSSARRNIEVEPVTRSQDSARGQQGNLGQNAAKENIESSSKAGRGRGRGRGRARARGGRGGSSRDMSTTILNDADFPEPANKKRKAKAKTTTTEA</sequence>
<feature type="compositionally biased region" description="Polar residues" evidence="1">
    <location>
        <begin position="794"/>
        <end position="809"/>
    </location>
</feature>
<feature type="compositionally biased region" description="Basic and acidic residues" evidence="1">
    <location>
        <begin position="322"/>
        <end position="333"/>
    </location>
</feature>
<feature type="compositionally biased region" description="Basic residues" evidence="1">
    <location>
        <begin position="823"/>
        <end position="837"/>
    </location>
</feature>
<feature type="region of interest" description="Disordered" evidence="1">
    <location>
        <begin position="134"/>
        <end position="251"/>
    </location>
</feature>
<evidence type="ECO:0000256" key="1">
    <source>
        <dbReference type="SAM" id="MobiDB-lite"/>
    </source>
</evidence>
<keyword evidence="4" id="KW-1185">Reference proteome</keyword>
<dbReference type="Pfam" id="PF14474">
    <property type="entry name" value="RTC4"/>
    <property type="match status" value="1"/>
</dbReference>
<feature type="region of interest" description="Disordered" evidence="1">
    <location>
        <begin position="1"/>
        <end position="51"/>
    </location>
</feature>
<proteinExistence type="predicted"/>
<evidence type="ECO:0000259" key="2">
    <source>
        <dbReference type="Pfam" id="PF14474"/>
    </source>
</evidence>
<evidence type="ECO:0000313" key="4">
    <source>
        <dbReference type="Proteomes" id="UP000313359"/>
    </source>
</evidence>
<dbReference type="Proteomes" id="UP000313359">
    <property type="component" value="Unassembled WGS sequence"/>
</dbReference>
<dbReference type="OrthoDB" id="128308at2759"/>
<name>A0A5C2RVV7_9APHY</name>
<evidence type="ECO:0000313" key="3">
    <source>
        <dbReference type="EMBL" id="RPD54396.1"/>
    </source>
</evidence>
<feature type="compositionally biased region" description="Acidic residues" evidence="1">
    <location>
        <begin position="225"/>
        <end position="238"/>
    </location>
</feature>
<dbReference type="AlphaFoldDB" id="A0A5C2RVV7"/>
<accession>A0A5C2RVV7</accession>
<feature type="compositionally biased region" description="Basic residues" evidence="1">
    <location>
        <begin position="204"/>
        <end position="214"/>
    </location>
</feature>
<dbReference type="InterPro" id="IPR028094">
    <property type="entry name" value="RTC4_C"/>
</dbReference>